<evidence type="ECO:0008006" key="5">
    <source>
        <dbReference type="Google" id="ProtNLM"/>
    </source>
</evidence>
<keyword evidence="1" id="KW-0175">Coiled coil</keyword>
<accession>A0A9P9I988</accession>
<evidence type="ECO:0000313" key="4">
    <source>
        <dbReference type="Proteomes" id="UP000738349"/>
    </source>
</evidence>
<dbReference type="Proteomes" id="UP000738349">
    <property type="component" value="Unassembled WGS sequence"/>
</dbReference>
<comment type="caution">
    <text evidence="3">The sequence shown here is derived from an EMBL/GenBank/DDBJ whole genome shotgun (WGS) entry which is preliminary data.</text>
</comment>
<evidence type="ECO:0000256" key="1">
    <source>
        <dbReference type="SAM" id="Coils"/>
    </source>
</evidence>
<dbReference type="EMBL" id="JAGMUV010000040">
    <property type="protein sequence ID" value="KAH7111617.1"/>
    <property type="molecule type" value="Genomic_DNA"/>
</dbReference>
<protein>
    <recommendedName>
        <fullName evidence="5">JmjC domain-containing protein</fullName>
    </recommendedName>
</protein>
<proteinExistence type="predicted"/>
<reference evidence="3" key="1">
    <citation type="journal article" date="2021" name="Nat. Commun.">
        <title>Genetic determinants of endophytism in the Arabidopsis root mycobiome.</title>
        <authorList>
            <person name="Mesny F."/>
            <person name="Miyauchi S."/>
            <person name="Thiergart T."/>
            <person name="Pickel B."/>
            <person name="Atanasova L."/>
            <person name="Karlsson M."/>
            <person name="Huettel B."/>
            <person name="Barry K.W."/>
            <person name="Haridas S."/>
            <person name="Chen C."/>
            <person name="Bauer D."/>
            <person name="Andreopoulos W."/>
            <person name="Pangilinan J."/>
            <person name="LaButti K."/>
            <person name="Riley R."/>
            <person name="Lipzen A."/>
            <person name="Clum A."/>
            <person name="Drula E."/>
            <person name="Henrissat B."/>
            <person name="Kohler A."/>
            <person name="Grigoriev I.V."/>
            <person name="Martin F.M."/>
            <person name="Hacquard S."/>
        </authorList>
    </citation>
    <scope>NUCLEOTIDE SEQUENCE</scope>
    <source>
        <strain evidence="3">MPI-CAGE-AT-0147</strain>
    </source>
</reference>
<dbReference type="AlphaFoldDB" id="A0A9P9I988"/>
<gene>
    <name evidence="3" type="ORF">EDB81DRAFT_768533</name>
</gene>
<evidence type="ECO:0000256" key="2">
    <source>
        <dbReference type="SAM" id="MobiDB-lite"/>
    </source>
</evidence>
<keyword evidence="4" id="KW-1185">Reference proteome</keyword>
<sequence length="733" mass="83330">MFSVMVTHYTTVFRQLQVTSESPTVNSLSLTVNSLSIHCQPTVNLLSKESPTVKGVTYRQPAVKGVTHCQRSHPTVNPLSKESPTVKGVTCYQRSCPLPKESPTVKGVTPCQRSRPLPKESPYCQPTVKGVTHCQRSRLLSKESPTAKESPYCQPTVKGVAYCQRSRPLPKPYCQPTVKGVTCYQRSCPLPKESPTVNSLVAFLGPPMNWSLGKNDPCPLCTKCTEDVQHHIHEFHKAPTHLFETAISPPTDWYELGKKNPCPLCTKCTEDVQRHIREFHKAPIRGFKTAKSSAKDPLVHCEVCQRTHRQTNAYRCRRTSSKSPQYILDYLKRAQAAKDRAEIQVQDLERKCKDGTRLAYVLPECSEILRCSEVGEAITCKEYFQLLAEGELNRPSQKYVICSPKEAKMILEKGPPRLPILVPAELHRNSRDHLELEKYLKVLETRRELHVHDFDSRNRDPIPEIIPAQSATARLRDKDSVPINIVHLSNYKKNPIPTFLQDQDNYHLIDSIREQEGKRDKVFFDLAESAAFQLLASSGAWTSPHIDHHAKMTVVTLECGEKIWNVWPGLSLEDLEQNLISSHFPEDPIALYLRKGDIFIQPSTTLHGVFTMVTSLVTGSMHLHPKSIRPSLEQTLFELKNRGITNEDVSKHFVPFMEYILSVWEAREGPYDWDDMKEIQPCREILRAIKGPQKTKTKRRPETRRKAETNRKAETKRKRSVAEGGSYSLLLPS</sequence>
<feature type="compositionally biased region" description="Basic and acidic residues" evidence="2">
    <location>
        <begin position="704"/>
        <end position="713"/>
    </location>
</feature>
<name>A0A9P9I988_9HYPO</name>
<feature type="compositionally biased region" description="Basic residues" evidence="2">
    <location>
        <begin position="693"/>
        <end position="703"/>
    </location>
</feature>
<evidence type="ECO:0000313" key="3">
    <source>
        <dbReference type="EMBL" id="KAH7111617.1"/>
    </source>
</evidence>
<organism evidence="3 4">
    <name type="scientific">Dactylonectria macrodidyma</name>
    <dbReference type="NCBI Taxonomy" id="307937"/>
    <lineage>
        <taxon>Eukaryota</taxon>
        <taxon>Fungi</taxon>
        <taxon>Dikarya</taxon>
        <taxon>Ascomycota</taxon>
        <taxon>Pezizomycotina</taxon>
        <taxon>Sordariomycetes</taxon>
        <taxon>Hypocreomycetidae</taxon>
        <taxon>Hypocreales</taxon>
        <taxon>Nectriaceae</taxon>
        <taxon>Dactylonectria</taxon>
    </lineage>
</organism>
<feature type="region of interest" description="Disordered" evidence="2">
    <location>
        <begin position="690"/>
        <end position="733"/>
    </location>
</feature>
<dbReference type="OrthoDB" id="4161428at2759"/>
<dbReference type="Gene3D" id="2.60.120.650">
    <property type="entry name" value="Cupin"/>
    <property type="match status" value="1"/>
</dbReference>
<feature type="coiled-coil region" evidence="1">
    <location>
        <begin position="331"/>
        <end position="358"/>
    </location>
</feature>
<dbReference type="SUPFAM" id="SSF51197">
    <property type="entry name" value="Clavaminate synthase-like"/>
    <property type="match status" value="1"/>
</dbReference>